<dbReference type="EMBL" id="JACAZE010000005">
    <property type="protein sequence ID" value="KAF7317203.1"/>
    <property type="molecule type" value="Genomic_DNA"/>
</dbReference>
<organism evidence="9 10">
    <name type="scientific">Mycena chlorophos</name>
    <name type="common">Agaric fungus</name>
    <name type="synonym">Agaricus chlorophos</name>
    <dbReference type="NCBI Taxonomy" id="658473"/>
    <lineage>
        <taxon>Eukaryota</taxon>
        <taxon>Fungi</taxon>
        <taxon>Dikarya</taxon>
        <taxon>Basidiomycota</taxon>
        <taxon>Agaricomycotina</taxon>
        <taxon>Agaricomycetes</taxon>
        <taxon>Agaricomycetidae</taxon>
        <taxon>Agaricales</taxon>
        <taxon>Marasmiineae</taxon>
        <taxon>Mycenaceae</taxon>
        <taxon>Mycena</taxon>
    </lineage>
</organism>
<keyword evidence="6 8" id="KW-0418">Kinase</keyword>
<dbReference type="Gene3D" id="3.30.200.110">
    <property type="entry name" value="Inositol-pentakisphosphate 2-kinase, N-lobe"/>
    <property type="match status" value="2"/>
</dbReference>
<reference evidence="9" key="1">
    <citation type="submission" date="2020-05" db="EMBL/GenBank/DDBJ databases">
        <title>Mycena genomes resolve the evolution of fungal bioluminescence.</title>
        <authorList>
            <person name="Tsai I.J."/>
        </authorList>
    </citation>
    <scope>NUCLEOTIDE SEQUENCE</scope>
    <source>
        <strain evidence="9">110903Hualien_Pintung</strain>
    </source>
</reference>
<proteinExistence type="predicted"/>
<dbReference type="GO" id="GO:0032958">
    <property type="term" value="P:inositol phosphate biosynthetic process"/>
    <property type="evidence" value="ECO:0007669"/>
    <property type="project" value="TreeGrafter"/>
</dbReference>
<gene>
    <name evidence="9" type="ORF">HMN09_00455200</name>
</gene>
<dbReference type="GO" id="GO:0035299">
    <property type="term" value="F:inositol-1,3,4,5,6-pentakisphosphate 2-kinase activity"/>
    <property type="evidence" value="ECO:0007669"/>
    <property type="project" value="UniProtKB-EC"/>
</dbReference>
<protein>
    <recommendedName>
        <fullName evidence="3 8">Inositol-pentakisphosphate 2-kinase</fullName>
        <ecNumber evidence="2 8">2.7.1.158</ecNumber>
    </recommendedName>
</protein>
<evidence type="ECO:0000256" key="1">
    <source>
        <dbReference type="ARBA" id="ARBA00001774"/>
    </source>
</evidence>
<dbReference type="OrthoDB" id="272370at2759"/>
<comment type="function">
    <text evidence="8">Phosphorylates Ins(1,3,4,5,6)P5 at position 2 to form Ins(1,2,3,4,5,6)P6 (InsP6 or phytate).</text>
</comment>
<evidence type="ECO:0000256" key="2">
    <source>
        <dbReference type="ARBA" id="ARBA00012023"/>
    </source>
</evidence>
<dbReference type="InterPro" id="IPR043001">
    <property type="entry name" value="IP5_2-K_N_lobe"/>
</dbReference>
<dbReference type="GO" id="GO:0005524">
    <property type="term" value="F:ATP binding"/>
    <property type="evidence" value="ECO:0007669"/>
    <property type="project" value="UniProtKB-KW"/>
</dbReference>
<evidence type="ECO:0000313" key="9">
    <source>
        <dbReference type="EMBL" id="KAF7317203.1"/>
    </source>
</evidence>
<dbReference type="EC" id="2.7.1.158" evidence="2 8"/>
<sequence>MSLSTTTIADWVYVGEGGANIVFSYRGPRSPLFTGKVLRLRKRALSSEPSRSEDGQHLLHLETVPPKHLPREWLEALAKEVEASRPVERRVKDAIDLQNPRPVLATDLVGGNGIAVEIKVRPRHRQNGAFSHPRRISRLRREESRRRRAGSACIRTFAAYETAYCPLDLYSGDEDRMRTALEALWDGWERSGGEGNNFRVFLDGKRLAPGQTVDRNTTLSSLLSILQQTPLLRTLSHLQRTLDALDIEGLATLVNLDDPGPEPTRAEWDAFIAAFVATSPGAFSDRTRYHTLAYLLSATFKDCSLIVRISEGTATLIDLDVKSLTRLRKWEKMDREIVEAYMKVPVVERKHCVDGL</sequence>
<keyword evidence="5 8" id="KW-0547">Nucleotide-binding</keyword>
<evidence type="ECO:0000256" key="5">
    <source>
        <dbReference type="ARBA" id="ARBA00022741"/>
    </source>
</evidence>
<comment type="domain">
    <text evidence="8">The EXKPK motif is conserved in inositol-pentakisphosphate 2-kinases of both family 1 and 2.</text>
</comment>
<comment type="catalytic activity">
    <reaction evidence="1 8">
        <text>1D-myo-inositol 1,3,4,5,6-pentakisphosphate + ATP = 1D-myo-inositol hexakisphosphate + ADP + H(+)</text>
        <dbReference type="Rhea" id="RHEA:20313"/>
        <dbReference type="ChEBI" id="CHEBI:15378"/>
        <dbReference type="ChEBI" id="CHEBI:30616"/>
        <dbReference type="ChEBI" id="CHEBI:57733"/>
        <dbReference type="ChEBI" id="CHEBI:58130"/>
        <dbReference type="ChEBI" id="CHEBI:456216"/>
        <dbReference type="EC" id="2.7.1.158"/>
    </reaction>
</comment>
<accession>A0A8H6TEL3</accession>
<evidence type="ECO:0000256" key="6">
    <source>
        <dbReference type="ARBA" id="ARBA00022777"/>
    </source>
</evidence>
<dbReference type="InterPro" id="IPR009286">
    <property type="entry name" value="Ins_P5_2-kin"/>
</dbReference>
<comment type="caution">
    <text evidence="9">The sequence shown here is derived from an EMBL/GenBank/DDBJ whole genome shotgun (WGS) entry which is preliminary data.</text>
</comment>
<keyword evidence="10" id="KW-1185">Reference proteome</keyword>
<dbReference type="AlphaFoldDB" id="A0A8H6TEL3"/>
<evidence type="ECO:0000256" key="7">
    <source>
        <dbReference type="ARBA" id="ARBA00022840"/>
    </source>
</evidence>
<name>A0A8H6TEL3_MYCCL</name>
<dbReference type="Proteomes" id="UP000613580">
    <property type="component" value="Unassembled WGS sequence"/>
</dbReference>
<keyword evidence="7 8" id="KW-0067">ATP-binding</keyword>
<evidence type="ECO:0000256" key="3">
    <source>
        <dbReference type="ARBA" id="ARBA00014846"/>
    </source>
</evidence>
<evidence type="ECO:0000256" key="4">
    <source>
        <dbReference type="ARBA" id="ARBA00022679"/>
    </source>
</evidence>
<dbReference type="PANTHER" id="PTHR14456">
    <property type="entry name" value="INOSITOL POLYPHOSPHATE KINASE 1"/>
    <property type="match status" value="1"/>
</dbReference>
<dbReference type="Pfam" id="PF06090">
    <property type="entry name" value="Ins_P5_2-kin"/>
    <property type="match status" value="1"/>
</dbReference>
<keyword evidence="4 8" id="KW-0808">Transferase</keyword>
<evidence type="ECO:0000313" key="10">
    <source>
        <dbReference type="Proteomes" id="UP000613580"/>
    </source>
</evidence>
<dbReference type="GO" id="GO:0005634">
    <property type="term" value="C:nucleus"/>
    <property type="evidence" value="ECO:0007669"/>
    <property type="project" value="TreeGrafter"/>
</dbReference>
<evidence type="ECO:0000256" key="8">
    <source>
        <dbReference type="RuleBase" id="RU364126"/>
    </source>
</evidence>
<dbReference type="PANTHER" id="PTHR14456:SF2">
    <property type="entry name" value="INOSITOL-PENTAKISPHOSPHATE 2-KINASE"/>
    <property type="match status" value="1"/>
</dbReference>